<dbReference type="Pfam" id="PF04535">
    <property type="entry name" value="CASP_dom"/>
    <property type="match status" value="1"/>
</dbReference>
<keyword evidence="4 8" id="KW-1003">Cell membrane</keyword>
<keyword evidence="5 8" id="KW-0812">Transmembrane</keyword>
<dbReference type="EMBL" id="JAUJYN010000005">
    <property type="protein sequence ID" value="KAK1270316.1"/>
    <property type="molecule type" value="Genomic_DNA"/>
</dbReference>
<feature type="transmembrane region" description="Helical" evidence="8">
    <location>
        <begin position="45"/>
        <end position="69"/>
    </location>
</feature>
<dbReference type="AlphaFoldDB" id="A0AAV9B1E5"/>
<comment type="caution">
    <text evidence="8">Lacks conserved residue(s) required for the propagation of feature annotation.</text>
</comment>
<organism evidence="10 11">
    <name type="scientific">Acorus gramineus</name>
    <name type="common">Dwarf sweet flag</name>
    <dbReference type="NCBI Taxonomy" id="55184"/>
    <lineage>
        <taxon>Eukaryota</taxon>
        <taxon>Viridiplantae</taxon>
        <taxon>Streptophyta</taxon>
        <taxon>Embryophyta</taxon>
        <taxon>Tracheophyta</taxon>
        <taxon>Spermatophyta</taxon>
        <taxon>Magnoliopsida</taxon>
        <taxon>Liliopsida</taxon>
        <taxon>Acoraceae</taxon>
        <taxon>Acorus</taxon>
    </lineage>
</organism>
<comment type="subcellular location">
    <subcellularLocation>
        <location evidence="1 8">Cell membrane</location>
        <topology evidence="1 8">Multi-pass membrane protein</topology>
    </subcellularLocation>
</comment>
<keyword evidence="6 8" id="KW-1133">Transmembrane helix</keyword>
<evidence type="ECO:0000256" key="4">
    <source>
        <dbReference type="ARBA" id="ARBA00022475"/>
    </source>
</evidence>
<protein>
    <recommendedName>
        <fullName evidence="8">CASP-like protein</fullName>
    </recommendedName>
</protein>
<proteinExistence type="inferred from homology"/>
<name>A0AAV9B1E5_ACOGR</name>
<reference evidence="10" key="1">
    <citation type="journal article" date="2023" name="Nat. Commun.">
        <title>Diploid and tetraploid genomes of Acorus and the evolution of monocots.</title>
        <authorList>
            <person name="Ma L."/>
            <person name="Liu K.W."/>
            <person name="Li Z."/>
            <person name="Hsiao Y.Y."/>
            <person name="Qi Y."/>
            <person name="Fu T."/>
            <person name="Tang G.D."/>
            <person name="Zhang D."/>
            <person name="Sun W.H."/>
            <person name="Liu D.K."/>
            <person name="Li Y."/>
            <person name="Chen G.Z."/>
            <person name="Liu X.D."/>
            <person name="Liao X.Y."/>
            <person name="Jiang Y.T."/>
            <person name="Yu X."/>
            <person name="Hao Y."/>
            <person name="Huang J."/>
            <person name="Zhao X.W."/>
            <person name="Ke S."/>
            <person name="Chen Y.Y."/>
            <person name="Wu W.L."/>
            <person name="Hsu J.L."/>
            <person name="Lin Y.F."/>
            <person name="Huang M.D."/>
            <person name="Li C.Y."/>
            <person name="Huang L."/>
            <person name="Wang Z.W."/>
            <person name="Zhao X."/>
            <person name="Zhong W.Y."/>
            <person name="Peng D.H."/>
            <person name="Ahmad S."/>
            <person name="Lan S."/>
            <person name="Zhang J.S."/>
            <person name="Tsai W.C."/>
            <person name="Van de Peer Y."/>
            <person name="Liu Z.J."/>
        </authorList>
    </citation>
    <scope>NUCLEOTIDE SEQUENCE</scope>
    <source>
        <strain evidence="10">SCP</strain>
    </source>
</reference>
<evidence type="ECO:0000256" key="3">
    <source>
        <dbReference type="ARBA" id="ARBA00011489"/>
    </source>
</evidence>
<keyword evidence="11" id="KW-1185">Reference proteome</keyword>
<evidence type="ECO:0000313" key="11">
    <source>
        <dbReference type="Proteomes" id="UP001179952"/>
    </source>
</evidence>
<evidence type="ECO:0000256" key="7">
    <source>
        <dbReference type="ARBA" id="ARBA00023136"/>
    </source>
</evidence>
<comment type="similarity">
    <text evidence="2 8">Belongs to the Casparian strip membrane proteins (CASP) family.</text>
</comment>
<evidence type="ECO:0000256" key="8">
    <source>
        <dbReference type="RuleBase" id="RU361233"/>
    </source>
</evidence>
<gene>
    <name evidence="10" type="ORF">QJS04_geneDACA005931</name>
</gene>
<evidence type="ECO:0000259" key="9">
    <source>
        <dbReference type="Pfam" id="PF04535"/>
    </source>
</evidence>
<dbReference type="PANTHER" id="PTHR33573">
    <property type="entry name" value="CASP-LIKE PROTEIN 4A4"/>
    <property type="match status" value="1"/>
</dbReference>
<evidence type="ECO:0000256" key="2">
    <source>
        <dbReference type="ARBA" id="ARBA00007651"/>
    </source>
</evidence>
<evidence type="ECO:0000256" key="5">
    <source>
        <dbReference type="ARBA" id="ARBA00022692"/>
    </source>
</evidence>
<comment type="subunit">
    <text evidence="3 8">Homodimer and heterodimers.</text>
</comment>
<dbReference type="Proteomes" id="UP001179952">
    <property type="component" value="Unassembled WGS sequence"/>
</dbReference>
<evidence type="ECO:0000256" key="6">
    <source>
        <dbReference type="ARBA" id="ARBA00022989"/>
    </source>
</evidence>
<keyword evidence="7 8" id="KW-0472">Membrane</keyword>
<reference evidence="10" key="2">
    <citation type="submission" date="2023-06" db="EMBL/GenBank/DDBJ databases">
        <authorList>
            <person name="Ma L."/>
            <person name="Liu K.-W."/>
            <person name="Li Z."/>
            <person name="Hsiao Y.-Y."/>
            <person name="Qi Y."/>
            <person name="Fu T."/>
            <person name="Tang G."/>
            <person name="Zhang D."/>
            <person name="Sun W.-H."/>
            <person name="Liu D.-K."/>
            <person name="Li Y."/>
            <person name="Chen G.-Z."/>
            <person name="Liu X.-D."/>
            <person name="Liao X.-Y."/>
            <person name="Jiang Y.-T."/>
            <person name="Yu X."/>
            <person name="Hao Y."/>
            <person name="Huang J."/>
            <person name="Zhao X.-W."/>
            <person name="Ke S."/>
            <person name="Chen Y.-Y."/>
            <person name="Wu W.-L."/>
            <person name="Hsu J.-L."/>
            <person name="Lin Y.-F."/>
            <person name="Huang M.-D."/>
            <person name="Li C.-Y."/>
            <person name="Huang L."/>
            <person name="Wang Z.-W."/>
            <person name="Zhao X."/>
            <person name="Zhong W.-Y."/>
            <person name="Peng D.-H."/>
            <person name="Ahmad S."/>
            <person name="Lan S."/>
            <person name="Zhang J.-S."/>
            <person name="Tsai W.-C."/>
            <person name="Van De Peer Y."/>
            <person name="Liu Z.-J."/>
        </authorList>
    </citation>
    <scope>NUCLEOTIDE SEQUENCE</scope>
    <source>
        <strain evidence="10">SCP</strain>
        <tissue evidence="10">Leaves</tissue>
    </source>
</reference>
<dbReference type="GO" id="GO:0005886">
    <property type="term" value="C:plasma membrane"/>
    <property type="evidence" value="ECO:0007669"/>
    <property type="project" value="UniProtKB-SubCell"/>
</dbReference>
<evidence type="ECO:0000256" key="1">
    <source>
        <dbReference type="ARBA" id="ARBA00004651"/>
    </source>
</evidence>
<feature type="domain" description="Casparian strip membrane protein" evidence="9">
    <location>
        <begin position="4"/>
        <end position="100"/>
    </location>
</feature>
<dbReference type="PANTHER" id="PTHR33573:SF57">
    <property type="entry name" value="CASP-LIKE PROTEIN 4B1"/>
    <property type="match status" value="1"/>
</dbReference>
<evidence type="ECO:0000313" key="10">
    <source>
        <dbReference type="EMBL" id="KAK1270316.1"/>
    </source>
</evidence>
<comment type="caution">
    <text evidence="10">The sequence shown here is derived from an EMBL/GenBank/DDBJ whole genome shotgun (WGS) entry which is preliminary data.</text>
</comment>
<accession>A0AAV9B1E5</accession>
<sequence length="114" mass="12656">MASNKNFDEYEEYRYLVAIGALAFLYAAAQVLRQLLHQFSAGREVMLKTTFLGDQVVAYLLMSALSAAIPMTNRKWERADNTFNQSSAAAISMTFFAFVAVALSALISDRISND</sequence>
<dbReference type="InterPro" id="IPR006702">
    <property type="entry name" value="CASP_dom"/>
</dbReference>
<feature type="transmembrane region" description="Helical" evidence="8">
    <location>
        <begin position="89"/>
        <end position="108"/>
    </location>
</feature>
<feature type="transmembrane region" description="Helical" evidence="8">
    <location>
        <begin position="13"/>
        <end position="33"/>
    </location>
</feature>